<gene>
    <name evidence="2" type="ORF">LPB072_00895</name>
    <name evidence="3" type="ORF">LPB72_13245</name>
</gene>
<accession>A0A162VYR0</accession>
<dbReference type="InterPro" id="IPR029032">
    <property type="entry name" value="AhpD-like"/>
</dbReference>
<dbReference type="EMBL" id="LVWD01000020">
    <property type="protein sequence ID" value="OAD41352.1"/>
    <property type="molecule type" value="Genomic_DNA"/>
</dbReference>
<keyword evidence="4" id="KW-1185">Reference proteome</keyword>
<dbReference type="InterPro" id="IPR003779">
    <property type="entry name" value="CMD-like"/>
</dbReference>
<proteinExistence type="predicted"/>
<reference evidence="2 5" key="2">
    <citation type="submission" date="2016-10" db="EMBL/GenBank/DDBJ databases">
        <title>Hydorgenophaga sp. LPB0072 isolated from gastropod.</title>
        <authorList>
            <person name="Kim E."/>
            <person name="Yi H."/>
        </authorList>
    </citation>
    <scope>NUCLEOTIDE SEQUENCE [LARGE SCALE GENOMIC DNA]</scope>
    <source>
        <strain evidence="2 5">LPB0072</strain>
    </source>
</reference>
<dbReference type="OrthoDB" id="9801997at2"/>
<keyword evidence="2" id="KW-0575">Peroxidase</keyword>
<dbReference type="KEGG" id="hyl:LPB072_00895"/>
<dbReference type="Proteomes" id="UP000185657">
    <property type="component" value="Unassembled WGS sequence"/>
</dbReference>
<evidence type="ECO:0000313" key="2">
    <source>
        <dbReference type="EMBL" id="AOW11627.1"/>
    </source>
</evidence>
<dbReference type="Gene3D" id="1.20.1290.10">
    <property type="entry name" value="AhpD-like"/>
    <property type="match status" value="1"/>
</dbReference>
<evidence type="ECO:0000313" key="4">
    <source>
        <dbReference type="Proteomes" id="UP000185657"/>
    </source>
</evidence>
<evidence type="ECO:0000313" key="3">
    <source>
        <dbReference type="EMBL" id="OAD41352.1"/>
    </source>
</evidence>
<dbReference type="Proteomes" id="UP000185680">
    <property type="component" value="Chromosome"/>
</dbReference>
<sequence>MSRIPGVAPDDSPEFRRLEALCIETLGFMPNSVLAMLRVPGLAQALGALNGSLMGVGQVDKGFKRLIAHMASRAAGCQYCMAHTAAGSQMHGVSPDKLDALWSFETSPLFSPAERVALELALAAGQQPNAVDDALFERVRAHWSEEQILEITGVVSLFGFLNRWNDTLATPLESHPVEVAQRHLAPHGWSAGKHLS</sequence>
<dbReference type="AlphaFoldDB" id="A0A162VYR0"/>
<dbReference type="GO" id="GO:0051920">
    <property type="term" value="F:peroxiredoxin activity"/>
    <property type="evidence" value="ECO:0007669"/>
    <property type="project" value="InterPro"/>
</dbReference>
<evidence type="ECO:0000313" key="5">
    <source>
        <dbReference type="Proteomes" id="UP000185680"/>
    </source>
</evidence>
<dbReference type="STRING" id="1763535.LPB072_00895"/>
<evidence type="ECO:0000259" key="1">
    <source>
        <dbReference type="Pfam" id="PF02627"/>
    </source>
</evidence>
<reference evidence="3 4" key="1">
    <citation type="submission" date="2016-02" db="EMBL/GenBank/DDBJ databases">
        <title>Draft genome sequence of Hydrogenophaga sp. LPB0072.</title>
        <authorList>
            <person name="Shin S.-K."/>
            <person name="Yi H."/>
        </authorList>
    </citation>
    <scope>NUCLEOTIDE SEQUENCE [LARGE SCALE GENOMIC DNA]</scope>
    <source>
        <strain evidence="3 4">LPB0072</strain>
    </source>
</reference>
<dbReference type="Pfam" id="PF02627">
    <property type="entry name" value="CMD"/>
    <property type="match status" value="1"/>
</dbReference>
<dbReference type="PANTHER" id="PTHR35446">
    <property type="entry name" value="SI:CH211-175M2.5"/>
    <property type="match status" value="1"/>
</dbReference>
<keyword evidence="2" id="KW-0560">Oxidoreductase</keyword>
<organism evidence="2 5">
    <name type="scientific">Hydrogenophaga crassostreae</name>
    <dbReference type="NCBI Taxonomy" id="1763535"/>
    <lineage>
        <taxon>Bacteria</taxon>
        <taxon>Pseudomonadati</taxon>
        <taxon>Pseudomonadota</taxon>
        <taxon>Betaproteobacteria</taxon>
        <taxon>Burkholderiales</taxon>
        <taxon>Comamonadaceae</taxon>
        <taxon>Hydrogenophaga</taxon>
    </lineage>
</organism>
<dbReference type="EMBL" id="CP017476">
    <property type="protein sequence ID" value="AOW11627.1"/>
    <property type="molecule type" value="Genomic_DNA"/>
</dbReference>
<dbReference type="PANTHER" id="PTHR35446:SF2">
    <property type="entry name" value="CARBOXYMUCONOLACTONE DECARBOXYLASE-LIKE DOMAIN-CONTAINING PROTEIN"/>
    <property type="match status" value="1"/>
</dbReference>
<feature type="domain" description="Carboxymuconolactone decarboxylase-like" evidence="1">
    <location>
        <begin position="40"/>
        <end position="121"/>
    </location>
</feature>
<name>A0A162VYR0_9BURK</name>
<dbReference type="SUPFAM" id="SSF69118">
    <property type="entry name" value="AhpD-like"/>
    <property type="match status" value="1"/>
</dbReference>
<dbReference type="RefSeq" id="WP_066091446.1">
    <property type="nucleotide sequence ID" value="NZ_CP017476.1"/>
</dbReference>
<protein>
    <submittedName>
        <fullName evidence="2">Peroxidase</fullName>
    </submittedName>
</protein>